<geneLocation type="mitochondrion" evidence="1"/>
<dbReference type="AlphaFoldDB" id="A0A117NJ93"/>
<name>A0A117NJ93_PICGL</name>
<gene>
    <name evidence="1" type="ORF">ABT39_MTgene943</name>
</gene>
<evidence type="ECO:0000313" key="1">
    <source>
        <dbReference type="EMBL" id="KUM51097.1"/>
    </source>
</evidence>
<accession>A0A117NJ93</accession>
<protein>
    <submittedName>
        <fullName evidence="1">Uncharacterized protein</fullName>
    </submittedName>
</protein>
<proteinExistence type="predicted"/>
<reference evidence="1" key="1">
    <citation type="journal article" date="2015" name="Genome Biol. Evol.">
        <title>Organellar Genomes of White Spruce (Picea glauca): Assembly and Annotation.</title>
        <authorList>
            <person name="Jackman S.D."/>
            <person name="Warren R.L."/>
            <person name="Gibb E.A."/>
            <person name="Vandervalk B.P."/>
            <person name="Mohamadi H."/>
            <person name="Chu J."/>
            <person name="Raymond A."/>
            <person name="Pleasance S."/>
            <person name="Coope R."/>
            <person name="Wildung M.R."/>
            <person name="Ritland C.E."/>
            <person name="Bousquet J."/>
            <person name="Jones S.J."/>
            <person name="Bohlmann J."/>
            <person name="Birol I."/>
        </authorList>
    </citation>
    <scope>NUCLEOTIDE SEQUENCE [LARGE SCALE GENOMIC DNA]</scope>
    <source>
        <tissue evidence="1">Flushing bud</tissue>
    </source>
</reference>
<organism evidence="1">
    <name type="scientific">Picea glauca</name>
    <name type="common">White spruce</name>
    <name type="synonym">Pinus glauca</name>
    <dbReference type="NCBI Taxonomy" id="3330"/>
    <lineage>
        <taxon>Eukaryota</taxon>
        <taxon>Viridiplantae</taxon>
        <taxon>Streptophyta</taxon>
        <taxon>Embryophyta</taxon>
        <taxon>Tracheophyta</taxon>
        <taxon>Spermatophyta</taxon>
        <taxon>Pinopsida</taxon>
        <taxon>Pinidae</taxon>
        <taxon>Conifers I</taxon>
        <taxon>Pinales</taxon>
        <taxon>Pinaceae</taxon>
        <taxon>Picea</taxon>
    </lineage>
</organism>
<keyword evidence="1" id="KW-0496">Mitochondrion</keyword>
<sequence length="115" mass="12837">MRKKYCKRDTLSQVSGSTTPQRICFYVMTYVTKFGSNDSIEFGSSLRGNKGPGPDLLASSLRGINIGPVPTPDLLDRADDKAPYRSLVSLSGRIQVRPFWTNQIRPLRTPFRALS</sequence>
<comment type="caution">
    <text evidence="1">The sequence shown here is derived from an EMBL/GenBank/DDBJ whole genome shotgun (WGS) entry which is preliminary data.</text>
</comment>
<dbReference type="EMBL" id="LKAM01000001">
    <property type="protein sequence ID" value="KUM51097.1"/>
    <property type="molecule type" value="Genomic_DNA"/>
</dbReference>